<dbReference type="AlphaFoldDB" id="A0A383CTA8"/>
<proteinExistence type="predicted"/>
<dbReference type="EMBL" id="UINC01211274">
    <property type="protein sequence ID" value="SVE35105.1"/>
    <property type="molecule type" value="Genomic_DNA"/>
</dbReference>
<protein>
    <submittedName>
        <fullName evidence="1">Uncharacterized protein</fullName>
    </submittedName>
</protein>
<organism evidence="1">
    <name type="scientific">marine metagenome</name>
    <dbReference type="NCBI Taxonomy" id="408172"/>
    <lineage>
        <taxon>unclassified sequences</taxon>
        <taxon>metagenomes</taxon>
        <taxon>ecological metagenomes</taxon>
    </lineage>
</organism>
<gene>
    <name evidence="1" type="ORF">METZ01_LOCUS487959</name>
</gene>
<evidence type="ECO:0000313" key="1">
    <source>
        <dbReference type="EMBL" id="SVE35105.1"/>
    </source>
</evidence>
<reference evidence="1" key="1">
    <citation type="submission" date="2018-05" db="EMBL/GenBank/DDBJ databases">
        <authorList>
            <person name="Lanie J.A."/>
            <person name="Ng W.-L."/>
            <person name="Kazmierczak K.M."/>
            <person name="Andrzejewski T.M."/>
            <person name="Davidsen T.M."/>
            <person name="Wayne K.J."/>
            <person name="Tettelin H."/>
            <person name="Glass J.I."/>
            <person name="Rusch D."/>
            <person name="Podicherti R."/>
            <person name="Tsui H.-C.T."/>
            <person name="Winkler M.E."/>
        </authorList>
    </citation>
    <scope>NUCLEOTIDE SEQUENCE</scope>
</reference>
<sequence length="26" mass="2933">MKDNKNGIAKTLLQRGWSGLEKMGRT</sequence>
<accession>A0A383CTA8</accession>
<name>A0A383CTA8_9ZZZZ</name>